<evidence type="ECO:0000313" key="2">
    <source>
        <dbReference type="Proteomes" id="UP000572907"/>
    </source>
</evidence>
<sequence>MGTDQTAPIDAAAIRRTCHRALWNPTPSDSELKRLIHEIEGYIRQLSPEVAAIVPRMQSGTRDVALLTMRYVDQVLDPKAPSANLPERLHDLGVVARALLCLHEQCREAMPGVVPIGGWLLSPAPDLLEA</sequence>
<dbReference type="InterPro" id="IPR046300">
    <property type="entry name" value="DUF6415"/>
</dbReference>
<dbReference type="Proteomes" id="UP000572907">
    <property type="component" value="Unassembled WGS sequence"/>
</dbReference>
<dbReference type="AlphaFoldDB" id="A0A7W5F6M8"/>
<keyword evidence="2" id="KW-1185">Reference proteome</keyword>
<dbReference type="Pfam" id="PF19979">
    <property type="entry name" value="DUF6415"/>
    <property type="match status" value="1"/>
</dbReference>
<proteinExistence type="predicted"/>
<name>A0A7W5F6M8_9ACTN</name>
<comment type="caution">
    <text evidence="1">The sequence shown here is derived from an EMBL/GenBank/DDBJ whole genome shotgun (WGS) entry which is preliminary data.</text>
</comment>
<protein>
    <submittedName>
        <fullName evidence="1">Uncharacterized protein</fullName>
    </submittedName>
</protein>
<gene>
    <name evidence="1" type="ORF">FHS41_008237</name>
</gene>
<accession>A0A7W5F6M8</accession>
<reference evidence="1 2" key="1">
    <citation type="submission" date="2020-08" db="EMBL/GenBank/DDBJ databases">
        <title>Genomic Encyclopedia of Type Strains, Phase III (KMG-III): the genomes of soil and plant-associated and newly described type strains.</title>
        <authorList>
            <person name="Whitman W."/>
        </authorList>
    </citation>
    <scope>NUCLEOTIDE SEQUENCE [LARGE SCALE GENOMIC DNA]</scope>
    <source>
        <strain evidence="1 2">CECT 3237</strain>
    </source>
</reference>
<dbReference type="RefSeq" id="WP_184599768.1">
    <property type="nucleotide sequence ID" value="NZ_BMUP01000015.1"/>
</dbReference>
<dbReference type="EMBL" id="JACHXE010000015">
    <property type="protein sequence ID" value="MBB3081679.1"/>
    <property type="molecule type" value="Genomic_DNA"/>
</dbReference>
<evidence type="ECO:0000313" key="1">
    <source>
        <dbReference type="EMBL" id="MBB3081679.1"/>
    </source>
</evidence>
<organism evidence="1 2">
    <name type="scientific">Streptomyces violarus</name>
    <dbReference type="NCBI Taxonomy" id="67380"/>
    <lineage>
        <taxon>Bacteria</taxon>
        <taxon>Bacillati</taxon>
        <taxon>Actinomycetota</taxon>
        <taxon>Actinomycetes</taxon>
        <taxon>Kitasatosporales</taxon>
        <taxon>Streptomycetaceae</taxon>
        <taxon>Streptomyces</taxon>
    </lineage>
</organism>